<organism evidence="1 2">
    <name type="scientific">Gymnopus androsaceus JB14</name>
    <dbReference type="NCBI Taxonomy" id="1447944"/>
    <lineage>
        <taxon>Eukaryota</taxon>
        <taxon>Fungi</taxon>
        <taxon>Dikarya</taxon>
        <taxon>Basidiomycota</taxon>
        <taxon>Agaricomycotina</taxon>
        <taxon>Agaricomycetes</taxon>
        <taxon>Agaricomycetidae</taxon>
        <taxon>Agaricales</taxon>
        <taxon>Marasmiineae</taxon>
        <taxon>Omphalotaceae</taxon>
        <taxon>Gymnopus</taxon>
    </lineage>
</organism>
<protein>
    <submittedName>
        <fullName evidence="1">Uncharacterized protein</fullName>
    </submittedName>
</protein>
<reference evidence="1" key="1">
    <citation type="journal article" date="2019" name="Environ. Microbiol.">
        <title>Fungal ecological strategies reflected in gene transcription - a case study of two litter decomposers.</title>
        <authorList>
            <person name="Barbi F."/>
            <person name="Kohler A."/>
            <person name="Barry K."/>
            <person name="Baskaran P."/>
            <person name="Daum C."/>
            <person name="Fauchery L."/>
            <person name="Ihrmark K."/>
            <person name="Kuo A."/>
            <person name="LaButti K."/>
            <person name="Lipzen A."/>
            <person name="Morin E."/>
            <person name="Grigoriev I.V."/>
            <person name="Henrissat B."/>
            <person name="Lindahl B."/>
            <person name="Martin F."/>
        </authorList>
    </citation>
    <scope>NUCLEOTIDE SEQUENCE</scope>
    <source>
        <strain evidence="1">JB14</strain>
    </source>
</reference>
<proteinExistence type="predicted"/>
<sequence length="168" mass="18844">MRSVGLPFGFVVPNNTLKQQLVVKEVVLDKVVEELVKEIIAEAVFDMVEVVRESRIVVLAEVVVSAFELVTAVVVDSPEKQYTFDRAIGPWESQIILKICTLVNYELESWAIGWFEERTVRRVKEAGVAEPRIGGVLTQRVVEVVTEQKQEGSVRMCWATGALLMVIV</sequence>
<evidence type="ECO:0000313" key="2">
    <source>
        <dbReference type="Proteomes" id="UP000799118"/>
    </source>
</evidence>
<dbReference type="EMBL" id="ML769403">
    <property type="protein sequence ID" value="KAE9406323.1"/>
    <property type="molecule type" value="Genomic_DNA"/>
</dbReference>
<accession>A0A6A4I911</accession>
<dbReference type="Proteomes" id="UP000799118">
    <property type="component" value="Unassembled WGS sequence"/>
</dbReference>
<name>A0A6A4I911_9AGAR</name>
<gene>
    <name evidence="1" type="ORF">BT96DRAFT_1056799</name>
</gene>
<dbReference type="AlphaFoldDB" id="A0A6A4I911"/>
<keyword evidence="2" id="KW-1185">Reference proteome</keyword>
<evidence type="ECO:0000313" key="1">
    <source>
        <dbReference type="EMBL" id="KAE9406323.1"/>
    </source>
</evidence>